<evidence type="ECO:0000313" key="3">
    <source>
        <dbReference type="Proteomes" id="UP000064967"/>
    </source>
</evidence>
<dbReference type="KEGG" id="llu:AKJ09_07372"/>
<feature type="compositionally biased region" description="Basic residues" evidence="1">
    <location>
        <begin position="45"/>
        <end position="55"/>
    </location>
</feature>
<proteinExistence type="predicted"/>
<dbReference type="EMBL" id="CP012333">
    <property type="protein sequence ID" value="AKV00709.1"/>
    <property type="molecule type" value="Genomic_DNA"/>
</dbReference>
<feature type="compositionally biased region" description="Polar residues" evidence="1">
    <location>
        <begin position="19"/>
        <end position="28"/>
    </location>
</feature>
<name>A0A0K1Q4Q6_9BACT</name>
<evidence type="ECO:0000256" key="1">
    <source>
        <dbReference type="SAM" id="MobiDB-lite"/>
    </source>
</evidence>
<evidence type="ECO:0000313" key="2">
    <source>
        <dbReference type="EMBL" id="AKV00709.1"/>
    </source>
</evidence>
<feature type="region of interest" description="Disordered" evidence="1">
    <location>
        <begin position="19"/>
        <end position="55"/>
    </location>
</feature>
<organism evidence="2 3">
    <name type="scientific">Labilithrix luteola</name>
    <dbReference type="NCBI Taxonomy" id="1391654"/>
    <lineage>
        <taxon>Bacteria</taxon>
        <taxon>Pseudomonadati</taxon>
        <taxon>Myxococcota</taxon>
        <taxon>Polyangia</taxon>
        <taxon>Polyangiales</taxon>
        <taxon>Labilitrichaceae</taxon>
        <taxon>Labilithrix</taxon>
    </lineage>
</organism>
<keyword evidence="3" id="KW-1185">Reference proteome</keyword>
<sequence length="55" mass="5900">MAVRGTVFDARSSAHPVLETTTRLSASTMPFGPKPNPRTLMSKGAAKRKPVPLVH</sequence>
<dbReference type="Proteomes" id="UP000064967">
    <property type="component" value="Chromosome"/>
</dbReference>
<accession>A0A0K1Q4Q6</accession>
<protein>
    <submittedName>
        <fullName evidence="2">Uncharacterized protein</fullName>
    </submittedName>
</protein>
<reference evidence="2 3" key="1">
    <citation type="submission" date="2015-08" db="EMBL/GenBank/DDBJ databases">
        <authorList>
            <person name="Babu N.S."/>
            <person name="Beckwith C.J."/>
            <person name="Beseler K.G."/>
            <person name="Brison A."/>
            <person name="Carone J.V."/>
            <person name="Caskin T.P."/>
            <person name="Diamond M."/>
            <person name="Durham M.E."/>
            <person name="Foxe J.M."/>
            <person name="Go M."/>
            <person name="Henderson B.A."/>
            <person name="Jones I.B."/>
            <person name="McGettigan J.A."/>
            <person name="Micheletti S.J."/>
            <person name="Nasrallah M.E."/>
            <person name="Ortiz D."/>
            <person name="Piller C.R."/>
            <person name="Privatt S.R."/>
            <person name="Schneider S.L."/>
            <person name="Sharp S."/>
            <person name="Smith T.C."/>
            <person name="Stanton J.D."/>
            <person name="Ullery H.E."/>
            <person name="Wilson R.J."/>
            <person name="Serrano M.G."/>
            <person name="Buck G."/>
            <person name="Lee V."/>
            <person name="Wang Y."/>
            <person name="Carvalho R."/>
            <person name="Voegtly L."/>
            <person name="Shi R."/>
            <person name="Duckworth R."/>
            <person name="Johnson A."/>
            <person name="Loviza R."/>
            <person name="Walstead R."/>
            <person name="Shah Z."/>
            <person name="Kiflezghi M."/>
            <person name="Wade K."/>
            <person name="Ball S.L."/>
            <person name="Bradley K.W."/>
            <person name="Asai D.J."/>
            <person name="Bowman C.A."/>
            <person name="Russell D.A."/>
            <person name="Pope W.H."/>
            <person name="Jacobs-Sera D."/>
            <person name="Hendrix R.W."/>
            <person name="Hatfull G.F."/>
        </authorList>
    </citation>
    <scope>NUCLEOTIDE SEQUENCE [LARGE SCALE GENOMIC DNA]</scope>
    <source>
        <strain evidence="2 3">DSM 27648</strain>
    </source>
</reference>
<dbReference type="AlphaFoldDB" id="A0A0K1Q4Q6"/>
<gene>
    <name evidence="2" type="ORF">AKJ09_07372</name>
</gene>
<dbReference type="STRING" id="1391654.AKJ09_07372"/>